<evidence type="ECO:0000256" key="5">
    <source>
        <dbReference type="ARBA" id="ARBA00022618"/>
    </source>
</evidence>
<dbReference type="Proteomes" id="UP000241890">
    <property type="component" value="Unassembled WGS sequence"/>
</dbReference>
<dbReference type="PANTHER" id="PTHR14222:SF2">
    <property type="entry name" value="CONDENSIN COMPLEX SUBUNIT 1"/>
    <property type="match status" value="1"/>
</dbReference>
<comment type="similarity">
    <text evidence="3 10">Belongs to the CND1 (condensin subunit 1) family.</text>
</comment>
<feature type="compositionally biased region" description="Acidic residues" evidence="11">
    <location>
        <begin position="527"/>
        <end position="536"/>
    </location>
</feature>
<dbReference type="GO" id="GO:0005634">
    <property type="term" value="C:nucleus"/>
    <property type="evidence" value="ECO:0007669"/>
    <property type="project" value="UniProtKB-SubCell"/>
</dbReference>
<evidence type="ECO:0000256" key="6">
    <source>
        <dbReference type="ARBA" id="ARBA00022776"/>
    </source>
</evidence>
<dbReference type="Pfam" id="PF12717">
    <property type="entry name" value="Cnd1"/>
    <property type="match status" value="1"/>
</dbReference>
<evidence type="ECO:0000256" key="7">
    <source>
        <dbReference type="ARBA" id="ARBA00023067"/>
    </source>
</evidence>
<dbReference type="GO" id="GO:0000779">
    <property type="term" value="C:condensed chromosome, centromeric region"/>
    <property type="evidence" value="ECO:0007669"/>
    <property type="project" value="TreeGrafter"/>
</dbReference>
<name>A0A2R5GDU9_9STRA</name>
<dbReference type="GO" id="GO:0007076">
    <property type="term" value="P:mitotic chromosome condensation"/>
    <property type="evidence" value="ECO:0007669"/>
    <property type="project" value="InterPro"/>
</dbReference>
<feature type="compositionally biased region" description="Acidic residues" evidence="11">
    <location>
        <begin position="505"/>
        <end position="520"/>
    </location>
</feature>
<dbReference type="InterPro" id="IPR032682">
    <property type="entry name" value="Cnd1_C"/>
</dbReference>
<proteinExistence type="inferred from homology"/>
<dbReference type="Gene3D" id="1.25.10.10">
    <property type="entry name" value="Leucine-rich Repeat Variant"/>
    <property type="match status" value="2"/>
</dbReference>
<feature type="compositionally biased region" description="Acidic residues" evidence="11">
    <location>
        <begin position="982"/>
        <end position="991"/>
    </location>
</feature>
<accession>A0A2R5GDU9</accession>
<protein>
    <submittedName>
        <fullName evidence="13">Condensin complex subunit 1</fullName>
    </submittedName>
</protein>
<keyword evidence="14" id="KW-1185">Reference proteome</keyword>
<keyword evidence="9 10" id="KW-0131">Cell cycle</keyword>
<evidence type="ECO:0000256" key="2">
    <source>
        <dbReference type="ARBA" id="ARBA00004286"/>
    </source>
</evidence>
<gene>
    <name evidence="13" type="ORF">FCC1311_026022</name>
</gene>
<organism evidence="13 14">
    <name type="scientific">Hondaea fermentalgiana</name>
    <dbReference type="NCBI Taxonomy" id="2315210"/>
    <lineage>
        <taxon>Eukaryota</taxon>
        <taxon>Sar</taxon>
        <taxon>Stramenopiles</taxon>
        <taxon>Bigyra</taxon>
        <taxon>Labyrinthulomycetes</taxon>
        <taxon>Thraustochytrida</taxon>
        <taxon>Thraustochytriidae</taxon>
        <taxon>Hondaea</taxon>
    </lineage>
</organism>
<keyword evidence="7 10" id="KW-0226">DNA condensation</keyword>
<comment type="function">
    <text evidence="10">Regulatory subunit of the condensin complex, a complex required for conversion of interphase chromatin into mitotic-like condense chromosomes. The condensin complex probably introduces positive supercoils into relaxed DNA in the presence of type I topoisomerases and converts nicked DNA into positive knotted forms in the presence of type II topoisomerases.</text>
</comment>
<evidence type="ECO:0000256" key="1">
    <source>
        <dbReference type="ARBA" id="ARBA00004123"/>
    </source>
</evidence>
<dbReference type="GO" id="GO:0000796">
    <property type="term" value="C:condensin complex"/>
    <property type="evidence" value="ECO:0007669"/>
    <property type="project" value="TreeGrafter"/>
</dbReference>
<dbReference type="InParanoid" id="A0A2R5GDU9"/>
<dbReference type="InterPro" id="IPR026971">
    <property type="entry name" value="CND1/NCAPD3"/>
</dbReference>
<evidence type="ECO:0000259" key="12">
    <source>
        <dbReference type="Pfam" id="PF12717"/>
    </source>
</evidence>
<keyword evidence="4" id="KW-0158">Chromosome</keyword>
<feature type="compositionally biased region" description="Acidic residues" evidence="11">
    <location>
        <begin position="1352"/>
        <end position="1370"/>
    </location>
</feature>
<evidence type="ECO:0000256" key="11">
    <source>
        <dbReference type="SAM" id="MobiDB-lite"/>
    </source>
</evidence>
<dbReference type="OrthoDB" id="436262at2759"/>
<feature type="domain" description="Condensin complex subunit 1 C-terminal" evidence="12">
    <location>
        <begin position="1047"/>
        <end position="1191"/>
    </location>
</feature>
<dbReference type="PANTHER" id="PTHR14222">
    <property type="entry name" value="CONDENSIN"/>
    <property type="match status" value="1"/>
</dbReference>
<comment type="caution">
    <text evidence="13">The sequence shown here is derived from an EMBL/GenBank/DDBJ whole genome shotgun (WGS) entry which is preliminary data.</text>
</comment>
<evidence type="ECO:0000256" key="10">
    <source>
        <dbReference type="PIRNR" id="PIRNR017127"/>
    </source>
</evidence>
<keyword evidence="8" id="KW-0539">Nucleus</keyword>
<feature type="region of interest" description="Disordered" evidence="11">
    <location>
        <begin position="1287"/>
        <end position="1376"/>
    </location>
</feature>
<evidence type="ECO:0000256" key="4">
    <source>
        <dbReference type="ARBA" id="ARBA00022454"/>
    </source>
</evidence>
<feature type="region of interest" description="Disordered" evidence="11">
    <location>
        <begin position="976"/>
        <end position="1002"/>
    </location>
</feature>
<evidence type="ECO:0000313" key="14">
    <source>
        <dbReference type="Proteomes" id="UP000241890"/>
    </source>
</evidence>
<evidence type="ECO:0000313" key="13">
    <source>
        <dbReference type="EMBL" id="GBG26381.1"/>
    </source>
</evidence>
<dbReference type="GO" id="GO:0051301">
    <property type="term" value="P:cell division"/>
    <property type="evidence" value="ECO:0007669"/>
    <property type="project" value="UniProtKB-KW"/>
</dbReference>
<dbReference type="InterPro" id="IPR011989">
    <property type="entry name" value="ARM-like"/>
</dbReference>
<keyword evidence="6 10" id="KW-0498">Mitosis</keyword>
<evidence type="ECO:0000256" key="8">
    <source>
        <dbReference type="ARBA" id="ARBA00023242"/>
    </source>
</evidence>
<evidence type="ECO:0000256" key="3">
    <source>
        <dbReference type="ARBA" id="ARBA00009606"/>
    </source>
</evidence>
<dbReference type="GO" id="GO:0010032">
    <property type="term" value="P:meiotic chromosome condensation"/>
    <property type="evidence" value="ECO:0007669"/>
    <property type="project" value="TreeGrafter"/>
</dbReference>
<sequence>MVREFSIPGLTQSIRDLELSGDGLRAQEVTPVHQDLSDREQLSLIADLISREENVWDLVEVDQAWFDSVYSLVRFFDELGDGAKRGVVEMLCALLAQCVRGVSKPPDDTDMDALKTSLKVLVYLLAKICVDEEQRCVAATEVAATQRKGRGTRKPSKSTSPSYSWDNCRAMALDALLGTLRVKDAQTGETRLLDFGSLWDCGLPEESFLDLFWRVGETLALENAKLVTAASDEMQAVLEDLICIPVHVFHGTLSHVVAASFSHALTKSETMPVFVARVLRRLVDVHEDDRLPREVILEVGRMETHEASKDAAGVKNLGTFVEELASQLPALALSNLSVLIPHLNAHAYPLRCSVLKALGTIVSNLKSSETVEEATRDRLLDLIGERVHDTSSYVRAVAVSVFARLHEDEALPLTHMHVATDIASERVLDKSSLVRKQAIACLCCLLERNPYSDRLDPEFFKARIMEAQADLDALQPSSSSNAEDEQSADIKTEPEPGSQNATALLDEEGVEDTSGEEEQMQDARESDDVEDEDNDEGDTKASEPEGEDHDVDEQVPKEEPEDSAENQAKVALLGKLRYFKSALGFTARMSHACEQAQALVCSKTVTDVLESLRFLCAATRFKLPAAQDAVRGVLALVWDERESGRIKKELLETFELVFISEPVLVGRVTKRKLYPEDTIVQNLIDLVLQTTLSELTSLDRIIAELVNPSGTLGRLALPRGVLEQMWQRVSQDHEANPREARAAICLVCMASSSSQSLFERNPGFVSEMLDLAESAASKDLVFAQYCFQTLVQVMQNRALADRQGERVERSVTALLTAQTHLESKTKDADWYAAAEVAINLLVLTSPRADLACARILRKMHNKTFQASGRVSAAALSRLFFLVGHAAVQLFVYAEDLCSESKRVRKGKEDAKLKQQSMAEREEMTMLGAGGDSADDREEMILKRIAEVELVAPQSLLGTYVPLLVSVVSASQRASKVRRQEAEDAPDTDADLDDKVTTGAKSSQETSSVLVESAVLALCKIMCVSQSLCEKHLQLIFTVLRDSPDPSVRSNIMIALGDLAVRFPNTIEPFTSQIYRRLRDPNVGVRKTSLMVLTHLILNDMIKVRGEVSEIALCLEDPDSERIRDLTRLFFHELSRKGTNPVYNLLPDTLNKLSAEPALAGEHFRTIAKFLLQFITLEKHVLSITDKLCNRVFAATGLPPGAEEVESLETLQDLKLCRDLTFCVAQLKHSEKGLKKLSDPLFKLYQPLLADEEIHGHILAVIRKSRQFCKAETRKLLDDWETRMADLREGQMANQATTDKARRRLAKKKGTSNKKTRASTKTAQPLRAANESKRRSSRRTTAKSKTEKKQRDEDDEDDEDEDLYVDAESEGEVQLQI</sequence>
<feature type="region of interest" description="Disordered" evidence="11">
    <location>
        <begin position="473"/>
        <end position="566"/>
    </location>
</feature>
<dbReference type="PIRSF" id="PIRSF017127">
    <property type="entry name" value="Condensin_D2"/>
    <property type="match status" value="1"/>
</dbReference>
<dbReference type="SUPFAM" id="SSF48371">
    <property type="entry name" value="ARM repeat"/>
    <property type="match status" value="1"/>
</dbReference>
<dbReference type="InterPro" id="IPR016024">
    <property type="entry name" value="ARM-type_fold"/>
</dbReference>
<dbReference type="InterPro" id="IPR007673">
    <property type="entry name" value="Condensin_cplx_su1"/>
</dbReference>
<keyword evidence="5 10" id="KW-0132">Cell division</keyword>
<dbReference type="EMBL" id="BEYU01000020">
    <property type="protein sequence ID" value="GBG26381.1"/>
    <property type="molecule type" value="Genomic_DNA"/>
</dbReference>
<feature type="compositionally biased region" description="Basic residues" evidence="11">
    <location>
        <begin position="1300"/>
        <end position="1317"/>
    </location>
</feature>
<reference evidence="13 14" key="1">
    <citation type="submission" date="2017-12" db="EMBL/GenBank/DDBJ databases">
        <title>Sequencing, de novo assembly and annotation of complete genome of a new Thraustochytrid species, strain FCC1311.</title>
        <authorList>
            <person name="Sedici K."/>
            <person name="Godart F."/>
            <person name="Aiese Cigliano R."/>
            <person name="Sanseverino W."/>
            <person name="Barakat M."/>
            <person name="Ortet P."/>
            <person name="Marechal E."/>
            <person name="Cagnac O."/>
            <person name="Amato A."/>
        </authorList>
    </citation>
    <scope>NUCLEOTIDE SEQUENCE [LARGE SCALE GENOMIC DNA]</scope>
</reference>
<evidence type="ECO:0000256" key="9">
    <source>
        <dbReference type="ARBA" id="ARBA00023306"/>
    </source>
</evidence>
<dbReference type="GO" id="GO:0042393">
    <property type="term" value="F:histone binding"/>
    <property type="evidence" value="ECO:0007669"/>
    <property type="project" value="TreeGrafter"/>
</dbReference>
<comment type="subcellular location">
    <subcellularLocation>
        <location evidence="2">Chromosome</location>
    </subcellularLocation>
    <subcellularLocation>
        <location evidence="1">Nucleus</location>
    </subcellularLocation>
</comment>